<proteinExistence type="predicted"/>
<evidence type="ECO:0000313" key="3">
    <source>
        <dbReference type="Proteomes" id="UP000050535"/>
    </source>
</evidence>
<evidence type="ECO:0000256" key="1">
    <source>
        <dbReference type="SAM" id="MobiDB-lite"/>
    </source>
</evidence>
<dbReference type="AlphaFoldDB" id="A0A0P7GR74"/>
<dbReference type="GO" id="GO:0016787">
    <property type="term" value="F:hydrolase activity"/>
    <property type="evidence" value="ECO:0007669"/>
    <property type="project" value="UniProtKB-KW"/>
</dbReference>
<sequence length="79" mass="8727">MSLVAFDFDGTLSDSEMLIALGKRHGVADRIGEITARAMRGEISYAESLRERATMVGGCPNTRPPRPTRRRRSGRAPRP</sequence>
<dbReference type="SUPFAM" id="SSF56784">
    <property type="entry name" value="HAD-like"/>
    <property type="match status" value="1"/>
</dbReference>
<dbReference type="STRING" id="699431.SY89_01987"/>
<dbReference type="EMBL" id="LGUC01000001">
    <property type="protein sequence ID" value="KPN31244.1"/>
    <property type="molecule type" value="Genomic_DNA"/>
</dbReference>
<keyword evidence="2" id="KW-0378">Hydrolase</keyword>
<feature type="compositionally biased region" description="Basic residues" evidence="1">
    <location>
        <begin position="66"/>
        <end position="79"/>
    </location>
</feature>
<feature type="region of interest" description="Disordered" evidence="1">
    <location>
        <begin position="55"/>
        <end position="79"/>
    </location>
</feature>
<dbReference type="InterPro" id="IPR036412">
    <property type="entry name" value="HAD-like_sf"/>
</dbReference>
<dbReference type="EC" id="3.1.3.3" evidence="2"/>
<organism evidence="2 3">
    <name type="scientific">Halolamina pelagica</name>
    <dbReference type="NCBI Taxonomy" id="699431"/>
    <lineage>
        <taxon>Archaea</taxon>
        <taxon>Methanobacteriati</taxon>
        <taxon>Methanobacteriota</taxon>
        <taxon>Stenosarchaea group</taxon>
        <taxon>Halobacteria</taxon>
        <taxon>Halobacteriales</taxon>
        <taxon>Haloferacaceae</taxon>
    </lineage>
</organism>
<dbReference type="Proteomes" id="UP000050535">
    <property type="component" value="Unassembled WGS sequence"/>
</dbReference>
<reference evidence="3" key="1">
    <citation type="submission" date="2013-11" db="EMBL/GenBank/DDBJ databases">
        <authorList>
            <person name="Hoang H.T."/>
            <person name="Killian M.L."/>
            <person name="Madson D.M."/>
            <person name="Arruda P.H.E."/>
            <person name="Sun D."/>
            <person name="Schwartz K.J."/>
            <person name="Yoon K."/>
        </authorList>
    </citation>
    <scope>NUCLEOTIDE SEQUENCE [LARGE SCALE GENOMIC DNA]</scope>
    <source>
        <strain evidence="3">CDK2</strain>
    </source>
</reference>
<dbReference type="InterPro" id="IPR023214">
    <property type="entry name" value="HAD_sf"/>
</dbReference>
<name>A0A0P7GR74_9EURY</name>
<dbReference type="PATRIC" id="fig|699431.3.peg.2037"/>
<keyword evidence="3" id="KW-1185">Reference proteome</keyword>
<protein>
    <submittedName>
        <fullName evidence="2">Phosphoserine phosphatase</fullName>
        <ecNumber evidence="2">3.1.3.3</ecNumber>
    </submittedName>
</protein>
<evidence type="ECO:0000313" key="2">
    <source>
        <dbReference type="EMBL" id="KPN31244.1"/>
    </source>
</evidence>
<comment type="caution">
    <text evidence="2">The sequence shown here is derived from an EMBL/GenBank/DDBJ whole genome shotgun (WGS) entry which is preliminary data.</text>
</comment>
<dbReference type="Gene3D" id="3.40.50.1000">
    <property type="entry name" value="HAD superfamily/HAD-like"/>
    <property type="match status" value="1"/>
</dbReference>
<accession>A0A0P7GR74</accession>
<gene>
    <name evidence="2" type="ORF">SY89_01987</name>
</gene>